<dbReference type="GO" id="GO:0001530">
    <property type="term" value="F:lipopolysaccharide binding"/>
    <property type="evidence" value="ECO:0007669"/>
    <property type="project" value="TreeGrafter"/>
</dbReference>
<keyword evidence="1 6" id="KW-0732">Signal</keyword>
<evidence type="ECO:0000256" key="5">
    <source>
        <dbReference type="ARBA" id="ARBA00023288"/>
    </source>
</evidence>
<comment type="function">
    <text evidence="6">Together with LptD, is involved in the assembly of lipopolysaccharide (LPS) at the surface of the outer membrane. Required for the proper assembly of LptD. Binds LPS and may serve as the LPS recognition site at the outer membrane.</text>
</comment>
<gene>
    <name evidence="6" type="primary">lptE</name>
    <name evidence="8" type="ORF">A9C11_04270</name>
</gene>
<keyword evidence="4 6" id="KW-0998">Cell outer membrane</keyword>
<dbReference type="KEGG" id="pcq:PcP3B5_09040"/>
<dbReference type="GO" id="GO:0043165">
    <property type="term" value="P:Gram-negative-bacterium-type cell outer membrane assembly"/>
    <property type="evidence" value="ECO:0007669"/>
    <property type="project" value="UniProtKB-UniRule"/>
</dbReference>
<keyword evidence="5 6" id="KW-0449">Lipoprotein</keyword>
<dbReference type="GO" id="GO:0015920">
    <property type="term" value="P:lipopolysaccharide transport"/>
    <property type="evidence" value="ECO:0007669"/>
    <property type="project" value="TreeGrafter"/>
</dbReference>
<dbReference type="PANTHER" id="PTHR38098">
    <property type="entry name" value="LPS-ASSEMBLY LIPOPROTEIN LPTE"/>
    <property type="match status" value="1"/>
</dbReference>
<evidence type="ECO:0000256" key="1">
    <source>
        <dbReference type="ARBA" id="ARBA00022729"/>
    </source>
</evidence>
<feature type="compositionally biased region" description="Basic and acidic residues" evidence="7">
    <location>
        <begin position="177"/>
        <end position="189"/>
    </location>
</feature>
<dbReference type="EMBL" id="CP015878">
    <property type="protein sequence ID" value="ANI13242.1"/>
    <property type="molecule type" value="Genomic_DNA"/>
</dbReference>
<evidence type="ECO:0000256" key="3">
    <source>
        <dbReference type="ARBA" id="ARBA00023139"/>
    </source>
</evidence>
<keyword evidence="2 6" id="KW-0472">Membrane</keyword>
<sequence>MKRILTGIALIGLTTVLAACGFHLRGLGDTNFALKEVDLSARNAYGDTVKDLQRLLENSGVKVTKSAPYHLFLASEAETQRTASYSSSARSAEYELTTTVDYEVRGADNLLLMTDKVEVQKVYLHDENNLIGSDQEAAQLRKEMRRDLVQQLALRLQMLTPARLEYLQQQAEAKAKAEADALKAADEAARQQPQQSPIELPKAQ</sequence>
<dbReference type="STRING" id="53408.A9C11_04270"/>
<dbReference type="PANTHER" id="PTHR38098:SF1">
    <property type="entry name" value="LPS-ASSEMBLY LIPOPROTEIN LPTE"/>
    <property type="match status" value="1"/>
</dbReference>
<dbReference type="PROSITE" id="PS51257">
    <property type="entry name" value="PROKAR_LIPOPROTEIN"/>
    <property type="match status" value="1"/>
</dbReference>
<keyword evidence="3 6" id="KW-0564">Palmitate</keyword>
<evidence type="ECO:0000313" key="8">
    <source>
        <dbReference type="EMBL" id="ANI13242.1"/>
    </source>
</evidence>
<organism evidence="8 9">
    <name type="scientific">Pseudomonas citronellolis</name>
    <dbReference type="NCBI Taxonomy" id="53408"/>
    <lineage>
        <taxon>Bacteria</taxon>
        <taxon>Pseudomonadati</taxon>
        <taxon>Pseudomonadota</taxon>
        <taxon>Gammaproteobacteria</taxon>
        <taxon>Pseudomonadales</taxon>
        <taxon>Pseudomonadaceae</taxon>
        <taxon>Pseudomonas</taxon>
    </lineage>
</organism>
<accession>A0A127MM73</accession>
<proteinExistence type="inferred from homology"/>
<dbReference type="Gene3D" id="3.30.160.150">
    <property type="entry name" value="Lipoprotein like domain"/>
    <property type="match status" value="1"/>
</dbReference>
<dbReference type="GO" id="GO:1990351">
    <property type="term" value="C:transporter complex"/>
    <property type="evidence" value="ECO:0007669"/>
    <property type="project" value="TreeGrafter"/>
</dbReference>
<dbReference type="Proteomes" id="UP000077748">
    <property type="component" value="Chromosome"/>
</dbReference>
<comment type="subunit">
    <text evidence="6">Component of the lipopolysaccharide transport and assembly complex. Interacts with LptD.</text>
</comment>
<evidence type="ECO:0000256" key="7">
    <source>
        <dbReference type="SAM" id="MobiDB-lite"/>
    </source>
</evidence>
<name>A0A127MM73_9PSED</name>
<dbReference type="Pfam" id="PF04390">
    <property type="entry name" value="LptE"/>
    <property type="match status" value="1"/>
</dbReference>
<protein>
    <recommendedName>
        <fullName evidence="6">LPS-assembly lipoprotein LptE</fullName>
    </recommendedName>
</protein>
<dbReference type="InterPro" id="IPR007485">
    <property type="entry name" value="LPS_assembly_LptE"/>
</dbReference>
<reference evidence="8 9" key="1">
    <citation type="submission" date="2016-05" db="EMBL/GenBank/DDBJ databases">
        <title>Genome Sequence of Pseudomonas citronellolis Strain SJTE-3, an Estrogens and Persistent Organic Pollutants degradation strain.</title>
        <authorList>
            <person name="Liang R."/>
        </authorList>
    </citation>
    <scope>NUCLEOTIDE SEQUENCE [LARGE SCALE GENOMIC DNA]</scope>
    <source>
        <strain evidence="8 9">SJTE-3</strain>
    </source>
</reference>
<evidence type="ECO:0000313" key="9">
    <source>
        <dbReference type="Proteomes" id="UP000077748"/>
    </source>
</evidence>
<dbReference type="RefSeq" id="WP_043273491.1">
    <property type="nucleotide sequence ID" value="NZ_BDGS01000001.1"/>
</dbReference>
<dbReference type="HAMAP" id="MF_01186">
    <property type="entry name" value="LPS_assembly_LptE"/>
    <property type="match status" value="1"/>
</dbReference>
<evidence type="ECO:0000256" key="4">
    <source>
        <dbReference type="ARBA" id="ARBA00023237"/>
    </source>
</evidence>
<dbReference type="GO" id="GO:0009279">
    <property type="term" value="C:cell outer membrane"/>
    <property type="evidence" value="ECO:0007669"/>
    <property type="project" value="UniProtKB-SubCell"/>
</dbReference>
<evidence type="ECO:0000256" key="6">
    <source>
        <dbReference type="HAMAP-Rule" id="MF_01186"/>
    </source>
</evidence>
<comment type="subcellular location">
    <subcellularLocation>
        <location evidence="6">Cell outer membrane</location>
        <topology evidence="6">Lipid-anchor</topology>
    </subcellularLocation>
</comment>
<dbReference type="GeneID" id="72994081"/>
<evidence type="ECO:0000256" key="2">
    <source>
        <dbReference type="ARBA" id="ARBA00023136"/>
    </source>
</evidence>
<feature type="region of interest" description="Disordered" evidence="7">
    <location>
        <begin position="177"/>
        <end position="204"/>
    </location>
</feature>
<dbReference type="AlphaFoldDB" id="A0A127MM73"/>
<comment type="similarity">
    <text evidence="6">Belongs to the LptE lipoprotein family.</text>
</comment>